<evidence type="ECO:0000313" key="15">
    <source>
        <dbReference type="EMBL" id="CAA9481774.1"/>
    </source>
</evidence>
<dbReference type="CDD" id="cd00812">
    <property type="entry name" value="LeuRS_core"/>
    <property type="match status" value="1"/>
</dbReference>
<dbReference type="EMBL" id="CADCVT010000077">
    <property type="protein sequence ID" value="CAA9481774.1"/>
    <property type="molecule type" value="Genomic_DNA"/>
</dbReference>
<evidence type="ECO:0000259" key="13">
    <source>
        <dbReference type="Pfam" id="PF09334"/>
    </source>
</evidence>
<dbReference type="Pfam" id="PF13603">
    <property type="entry name" value="tRNA-synt_1_2"/>
    <property type="match status" value="1"/>
</dbReference>
<dbReference type="CDD" id="cd07958">
    <property type="entry name" value="Anticodon_Ia_Leu_BEm"/>
    <property type="match status" value="1"/>
</dbReference>
<dbReference type="HAMAP" id="MF_00049_B">
    <property type="entry name" value="Leu_tRNA_synth_B"/>
    <property type="match status" value="1"/>
</dbReference>
<organism evidence="15">
    <name type="scientific">uncultured Solirubrobacteraceae bacterium</name>
    <dbReference type="NCBI Taxonomy" id="1162706"/>
    <lineage>
        <taxon>Bacteria</taxon>
        <taxon>Bacillati</taxon>
        <taxon>Actinomycetota</taxon>
        <taxon>Thermoleophilia</taxon>
        <taxon>Solirubrobacterales</taxon>
        <taxon>Solirubrobacteraceae</taxon>
        <taxon>environmental samples</taxon>
    </lineage>
</organism>
<evidence type="ECO:0000259" key="14">
    <source>
        <dbReference type="Pfam" id="PF13603"/>
    </source>
</evidence>
<evidence type="ECO:0000256" key="9">
    <source>
        <dbReference type="HAMAP-Rule" id="MF_00049"/>
    </source>
</evidence>
<dbReference type="Gene3D" id="1.10.730.10">
    <property type="entry name" value="Isoleucyl-tRNA Synthetase, Domain 1"/>
    <property type="match status" value="1"/>
</dbReference>
<comment type="similarity">
    <text evidence="1 9 10">Belongs to the class-I aminoacyl-tRNA synthetase family.</text>
</comment>
<dbReference type="PANTHER" id="PTHR43740">
    <property type="entry name" value="LEUCYL-TRNA SYNTHETASE"/>
    <property type="match status" value="1"/>
</dbReference>
<dbReference type="Pfam" id="PF08264">
    <property type="entry name" value="Anticodon_1"/>
    <property type="match status" value="1"/>
</dbReference>
<keyword evidence="4 9" id="KW-0547">Nucleotide-binding</keyword>
<keyword evidence="6 9" id="KW-0648">Protein biosynthesis</keyword>
<dbReference type="InterPro" id="IPR015413">
    <property type="entry name" value="Methionyl/Leucyl_tRNA_Synth"/>
</dbReference>
<dbReference type="FunFam" id="3.40.50.620:FF:000060">
    <property type="entry name" value="Leucine--tRNA ligase"/>
    <property type="match status" value="1"/>
</dbReference>
<keyword evidence="5 9" id="KW-0067">ATP-binding</keyword>
<accession>A0A6J4RUD0</accession>
<keyword evidence="7 9" id="KW-0030">Aminoacyl-tRNA synthetase</keyword>
<dbReference type="AlphaFoldDB" id="A0A6J4RUD0"/>
<feature type="domain" description="Methionyl/Leucyl tRNA synthetase" evidence="13">
    <location>
        <begin position="69"/>
        <end position="174"/>
    </location>
</feature>
<dbReference type="GO" id="GO:0002161">
    <property type="term" value="F:aminoacyl-tRNA deacylase activity"/>
    <property type="evidence" value="ECO:0007669"/>
    <property type="project" value="InterPro"/>
</dbReference>
<dbReference type="Gene3D" id="3.40.50.620">
    <property type="entry name" value="HUPs"/>
    <property type="match status" value="3"/>
</dbReference>
<evidence type="ECO:0000256" key="8">
    <source>
        <dbReference type="ARBA" id="ARBA00047469"/>
    </source>
</evidence>
<dbReference type="InterPro" id="IPR009080">
    <property type="entry name" value="tRNAsynth_Ia_anticodon-bd"/>
</dbReference>
<evidence type="ECO:0000256" key="1">
    <source>
        <dbReference type="ARBA" id="ARBA00005594"/>
    </source>
</evidence>
<dbReference type="SUPFAM" id="SSF50677">
    <property type="entry name" value="ValRS/IleRS/LeuRS editing domain"/>
    <property type="match status" value="1"/>
</dbReference>
<dbReference type="Pfam" id="PF09334">
    <property type="entry name" value="tRNA-synt_1g"/>
    <property type="match status" value="1"/>
</dbReference>
<evidence type="ECO:0000259" key="12">
    <source>
        <dbReference type="Pfam" id="PF08264"/>
    </source>
</evidence>
<evidence type="ECO:0000256" key="11">
    <source>
        <dbReference type="SAM" id="MobiDB-lite"/>
    </source>
</evidence>
<dbReference type="FunFam" id="3.40.50.620:FF:000087">
    <property type="entry name" value="Leucine--tRNA ligase"/>
    <property type="match status" value="1"/>
</dbReference>
<feature type="domain" description="Leucyl-tRNA synthetase editing" evidence="14">
    <location>
        <begin position="302"/>
        <end position="496"/>
    </location>
</feature>
<dbReference type="PRINTS" id="PR00985">
    <property type="entry name" value="TRNASYNTHLEU"/>
</dbReference>
<dbReference type="GO" id="GO:0004823">
    <property type="term" value="F:leucine-tRNA ligase activity"/>
    <property type="evidence" value="ECO:0007669"/>
    <property type="project" value="UniProtKB-UniRule"/>
</dbReference>
<protein>
    <recommendedName>
        <fullName evidence="9">Leucine--tRNA ligase</fullName>
        <ecNumber evidence="9">6.1.1.4</ecNumber>
    </recommendedName>
    <alternativeName>
        <fullName evidence="9">Leucyl-tRNA synthetase</fullName>
        <shortName evidence="9">LeuRS</shortName>
    </alternativeName>
</protein>
<evidence type="ECO:0000256" key="4">
    <source>
        <dbReference type="ARBA" id="ARBA00022741"/>
    </source>
</evidence>
<sequence>MASIRKVSAEPASTTPAYRYTARLANEIEQKWLAHWDEAQTYSTPNATGDLAEPNAWLAERPPYYVLDMFPYPSGSGLHVGHPLGYIGTDVFARYMRMRGFNVLHPMGYDAFGLPAERYAVETGQHPEITTQSNIDNMRRQLHRIGLGHDPRRSIATTDVAYYRWTQWIFLQLYGSWYDPEAGKARPVAELVDALDAGTRTLPDDLTEGRAWSDLDDAQRAQAIDGVRLAYLADVVVNWCPALGTVLANEEVSAEGLSAIGNFPVYRRPLTQWMMRITAYADRLIDDLEALDWPESLKTMQRNWIGRSEGAHISFTVEGSDAEPLSVFTTRPDTTYGVTCRVSPPDRPLLDGELPAEQADAVREYQAYAERQTGSRHDTPDDEPTGVHTGLFALHPLTGERLPILVADYVLMQYGTGAVMGVPAGDSRDFVFARALGLPIKAVVRPPASWFAERGLPQDAPTDDWPEAYSGHGESINGSEATDGKPSQEVARMLVSELEHQGTGRSGIAYKLRDWLFSRQRYWGEPFPVVFDEDGGTHPLPESELPVELPVLDNFNPSTDDDDTADPVPPLARVTDWVEVELDLGDGPRRYRRETSTMPQWAGSCWYYLRYLDPTNEDAPIDPEVERYWMGGAEKPGTVDLYVGGVEHAVLHLLYARFWHKVLFDLGHVQTPEPFQRLFNQGYIQAAAYTDERGFYVEATEVEERDGAFVHDGQPVSRSYGKMGKSLKNGVTPDEIIERYGADALRLYEMFLAPLDQDRPWETQGIVGVSRFLQRLWRTIVDEETGELHVSEDKPSPKLLGALHRTADAVRRDIERLHFNTAVAALMEFSNDMRAEIGAEAAPPREVAEWLVLMVAPFAPHLGEELWQRLGHEESVVYAPFPEPDPALLKTDEVKIAIQVNGKLRGTVELEPGTAKDATEAAAREQPRIAELLDGAEVRRVIVVPDRLVNFVVAG</sequence>
<dbReference type="GO" id="GO:0005829">
    <property type="term" value="C:cytosol"/>
    <property type="evidence" value="ECO:0007669"/>
    <property type="project" value="TreeGrafter"/>
</dbReference>
<dbReference type="InterPro" id="IPR002302">
    <property type="entry name" value="Leu-tRNA-ligase"/>
</dbReference>
<dbReference type="Gene3D" id="3.90.740.10">
    <property type="entry name" value="Valyl/Leucyl/Isoleucyl-tRNA synthetase, editing domain"/>
    <property type="match status" value="1"/>
</dbReference>
<dbReference type="InterPro" id="IPR014729">
    <property type="entry name" value="Rossmann-like_a/b/a_fold"/>
</dbReference>
<evidence type="ECO:0000256" key="7">
    <source>
        <dbReference type="ARBA" id="ARBA00023146"/>
    </source>
</evidence>
<evidence type="ECO:0000256" key="2">
    <source>
        <dbReference type="ARBA" id="ARBA00022490"/>
    </source>
</evidence>
<feature type="domain" description="Methionyl/Valyl/Leucyl/Isoleucyl-tRNA synthetase anticodon-binding" evidence="12">
    <location>
        <begin position="799"/>
        <end position="916"/>
    </location>
</feature>
<keyword evidence="3 9" id="KW-0436">Ligase</keyword>
<dbReference type="GO" id="GO:0005524">
    <property type="term" value="F:ATP binding"/>
    <property type="evidence" value="ECO:0007669"/>
    <property type="project" value="UniProtKB-UniRule"/>
</dbReference>
<feature type="binding site" evidence="9">
    <location>
        <position position="725"/>
    </location>
    <ligand>
        <name>ATP</name>
        <dbReference type="ChEBI" id="CHEBI:30616"/>
    </ligand>
</feature>
<comment type="catalytic activity">
    <reaction evidence="8 9">
        <text>tRNA(Leu) + L-leucine + ATP = L-leucyl-tRNA(Leu) + AMP + diphosphate</text>
        <dbReference type="Rhea" id="RHEA:11688"/>
        <dbReference type="Rhea" id="RHEA-COMP:9613"/>
        <dbReference type="Rhea" id="RHEA-COMP:9622"/>
        <dbReference type="ChEBI" id="CHEBI:30616"/>
        <dbReference type="ChEBI" id="CHEBI:33019"/>
        <dbReference type="ChEBI" id="CHEBI:57427"/>
        <dbReference type="ChEBI" id="CHEBI:78442"/>
        <dbReference type="ChEBI" id="CHEBI:78494"/>
        <dbReference type="ChEBI" id="CHEBI:456215"/>
        <dbReference type="EC" id="6.1.1.4"/>
    </reaction>
</comment>
<dbReference type="GO" id="GO:0006429">
    <property type="term" value="P:leucyl-tRNA aminoacylation"/>
    <property type="evidence" value="ECO:0007669"/>
    <property type="project" value="UniProtKB-UniRule"/>
</dbReference>
<evidence type="ECO:0000256" key="5">
    <source>
        <dbReference type="ARBA" id="ARBA00022840"/>
    </source>
</evidence>
<dbReference type="InterPro" id="IPR013155">
    <property type="entry name" value="M/V/L/I-tRNA-synth_anticd-bd"/>
</dbReference>
<dbReference type="FunFam" id="3.40.50.620:FF:000056">
    <property type="entry name" value="Leucine--tRNA ligase"/>
    <property type="match status" value="1"/>
</dbReference>
<evidence type="ECO:0000256" key="10">
    <source>
        <dbReference type="RuleBase" id="RU363039"/>
    </source>
</evidence>
<dbReference type="NCBIfam" id="TIGR00396">
    <property type="entry name" value="leuS_bact"/>
    <property type="match status" value="1"/>
</dbReference>
<dbReference type="EC" id="6.1.1.4" evidence="9"/>
<dbReference type="InterPro" id="IPR025709">
    <property type="entry name" value="Leu_tRNA-synth_edit"/>
</dbReference>
<dbReference type="SUPFAM" id="SSF47323">
    <property type="entry name" value="Anticodon-binding domain of a subclass of class I aminoacyl-tRNA synthetases"/>
    <property type="match status" value="1"/>
</dbReference>
<reference evidence="15" key="1">
    <citation type="submission" date="2020-02" db="EMBL/GenBank/DDBJ databases">
        <authorList>
            <person name="Meier V. D."/>
        </authorList>
    </citation>
    <scope>NUCLEOTIDE SEQUENCE</scope>
    <source>
        <strain evidence="15">AVDCRST_MAG85</strain>
    </source>
</reference>
<proteinExistence type="inferred from homology"/>
<name>A0A6J4RUD0_9ACTN</name>
<comment type="caution">
    <text evidence="9">Lacks conserved residue(s) required for the propagation of feature annotation.</text>
</comment>
<feature type="short sequence motif" description="'KMSKS' region" evidence="9">
    <location>
        <begin position="722"/>
        <end position="726"/>
    </location>
</feature>
<dbReference type="PANTHER" id="PTHR43740:SF2">
    <property type="entry name" value="LEUCINE--TRNA LIGASE, MITOCHONDRIAL"/>
    <property type="match status" value="1"/>
</dbReference>
<gene>
    <name evidence="9" type="primary">leuS</name>
    <name evidence="15" type="ORF">AVDCRST_MAG85-720</name>
</gene>
<evidence type="ECO:0000256" key="6">
    <source>
        <dbReference type="ARBA" id="ARBA00022917"/>
    </source>
</evidence>
<dbReference type="SUPFAM" id="SSF52374">
    <property type="entry name" value="Nucleotidylyl transferase"/>
    <property type="match status" value="1"/>
</dbReference>
<comment type="subcellular location">
    <subcellularLocation>
        <location evidence="9">Cytoplasm</location>
    </subcellularLocation>
</comment>
<feature type="region of interest" description="Disordered" evidence="11">
    <location>
        <begin position="454"/>
        <end position="484"/>
    </location>
</feature>
<dbReference type="InterPro" id="IPR009008">
    <property type="entry name" value="Val/Leu/Ile-tRNA-synth_edit"/>
</dbReference>
<keyword evidence="2 9" id="KW-0963">Cytoplasm</keyword>
<dbReference type="FunFam" id="1.10.730.10:FF:000011">
    <property type="entry name" value="Leucine--tRNA ligase chloroplastic/mitochondrial"/>
    <property type="match status" value="1"/>
</dbReference>
<evidence type="ECO:0000256" key="3">
    <source>
        <dbReference type="ARBA" id="ARBA00022598"/>
    </source>
</evidence>